<comment type="similarity">
    <text evidence="7">Belongs to the drug/metabolite transporter (DMT) superfamily. Small multidrug resistance (SMR) (TC 2.A.7.1) family.</text>
</comment>
<dbReference type="InterPro" id="IPR045324">
    <property type="entry name" value="Small_multidrug_res"/>
</dbReference>
<gene>
    <name evidence="8" type="ORF">SAMN05216216_1059</name>
</gene>
<dbReference type="SUPFAM" id="SSF103481">
    <property type="entry name" value="Multidrug resistance efflux transporter EmrE"/>
    <property type="match status" value="1"/>
</dbReference>
<keyword evidence="3" id="KW-1003">Cell membrane</keyword>
<dbReference type="EMBL" id="FNFY01000005">
    <property type="protein sequence ID" value="SDK57566.1"/>
    <property type="molecule type" value="Genomic_DNA"/>
</dbReference>
<dbReference type="STRING" id="576118.SAMN05216216_1059"/>
<evidence type="ECO:0000256" key="5">
    <source>
        <dbReference type="ARBA" id="ARBA00022989"/>
    </source>
</evidence>
<dbReference type="RefSeq" id="WP_092985056.1">
    <property type="nucleotide sequence ID" value="NZ_FNFY01000005.1"/>
</dbReference>
<dbReference type="GO" id="GO:0005886">
    <property type="term" value="C:plasma membrane"/>
    <property type="evidence" value="ECO:0007669"/>
    <property type="project" value="UniProtKB-SubCell"/>
</dbReference>
<dbReference type="InterPro" id="IPR037185">
    <property type="entry name" value="EmrE-like"/>
</dbReference>
<dbReference type="PANTHER" id="PTHR30561:SF0">
    <property type="entry name" value="GUANIDINIUM EXPORTER"/>
    <property type="match status" value="1"/>
</dbReference>
<evidence type="ECO:0000256" key="1">
    <source>
        <dbReference type="ARBA" id="ARBA00004651"/>
    </source>
</evidence>
<dbReference type="GO" id="GO:0022857">
    <property type="term" value="F:transmembrane transporter activity"/>
    <property type="evidence" value="ECO:0007669"/>
    <property type="project" value="InterPro"/>
</dbReference>
<sequence length="104" mass="11284">MAWILLIFAGIFEMLGVNSINVYTHNRTKKSLVGILFFFALSFISLTIAMNEIAMSTAYAVWTGIGAAGGAILGMLFYNEPKNFPRIFFIALIIGSAVGLKAIS</sequence>
<reference evidence="9" key="1">
    <citation type="submission" date="2016-10" db="EMBL/GenBank/DDBJ databases">
        <authorList>
            <person name="Varghese N."/>
            <person name="Submissions S."/>
        </authorList>
    </citation>
    <scope>NUCLEOTIDE SEQUENCE [LARGE SCALE GENOMIC DNA]</scope>
    <source>
        <strain evidence="9">CGMCC 1.8895</strain>
    </source>
</reference>
<dbReference type="Proteomes" id="UP000199008">
    <property type="component" value="Unassembled WGS sequence"/>
</dbReference>
<comment type="subcellular location">
    <subcellularLocation>
        <location evidence="1 7">Cell membrane</location>
        <topology evidence="1 7">Multi-pass membrane protein</topology>
    </subcellularLocation>
</comment>
<evidence type="ECO:0000256" key="3">
    <source>
        <dbReference type="ARBA" id="ARBA00022475"/>
    </source>
</evidence>
<keyword evidence="2" id="KW-0813">Transport</keyword>
<evidence type="ECO:0000256" key="2">
    <source>
        <dbReference type="ARBA" id="ARBA00022448"/>
    </source>
</evidence>
<dbReference type="InterPro" id="IPR000390">
    <property type="entry name" value="Small_drug/metabolite_transptr"/>
</dbReference>
<evidence type="ECO:0000256" key="4">
    <source>
        <dbReference type="ARBA" id="ARBA00022692"/>
    </source>
</evidence>
<accession>A0A1G9D0Y4</accession>
<keyword evidence="5" id="KW-1133">Transmembrane helix</keyword>
<dbReference type="OrthoDB" id="21828at2"/>
<dbReference type="Gene3D" id="1.10.3730.20">
    <property type="match status" value="1"/>
</dbReference>
<keyword evidence="9" id="KW-1185">Reference proteome</keyword>
<dbReference type="PANTHER" id="PTHR30561">
    <property type="entry name" value="SMR FAMILY PROTON-DEPENDENT DRUG EFFLUX TRANSPORTER SUGE"/>
    <property type="match status" value="1"/>
</dbReference>
<evidence type="ECO:0000313" key="8">
    <source>
        <dbReference type="EMBL" id="SDK57566.1"/>
    </source>
</evidence>
<evidence type="ECO:0000313" key="9">
    <source>
        <dbReference type="Proteomes" id="UP000199008"/>
    </source>
</evidence>
<dbReference type="AlphaFoldDB" id="A0A1G9D0Y4"/>
<evidence type="ECO:0000256" key="7">
    <source>
        <dbReference type="RuleBase" id="RU003942"/>
    </source>
</evidence>
<organism evidence="8 9">
    <name type="scientific">Lacicoccus qingdaonensis</name>
    <dbReference type="NCBI Taxonomy" id="576118"/>
    <lineage>
        <taxon>Bacteria</taxon>
        <taxon>Bacillati</taxon>
        <taxon>Bacillota</taxon>
        <taxon>Bacilli</taxon>
        <taxon>Bacillales</taxon>
        <taxon>Salinicoccaceae</taxon>
        <taxon>Lacicoccus</taxon>
    </lineage>
</organism>
<keyword evidence="4 7" id="KW-0812">Transmembrane</keyword>
<evidence type="ECO:0000256" key="6">
    <source>
        <dbReference type="ARBA" id="ARBA00023136"/>
    </source>
</evidence>
<dbReference type="Pfam" id="PF00893">
    <property type="entry name" value="Multi_Drug_Res"/>
    <property type="match status" value="1"/>
</dbReference>
<name>A0A1G9D0Y4_9BACL</name>
<keyword evidence="6" id="KW-0472">Membrane</keyword>
<protein>
    <submittedName>
        <fullName evidence="8">Paired small multidrug resistance pump</fullName>
    </submittedName>
</protein>
<proteinExistence type="inferred from homology"/>